<dbReference type="Proteomes" id="UP000248198">
    <property type="component" value="Unassembled WGS sequence"/>
</dbReference>
<dbReference type="GO" id="GO:0003677">
    <property type="term" value="F:DNA binding"/>
    <property type="evidence" value="ECO:0007669"/>
    <property type="project" value="InterPro"/>
</dbReference>
<proteinExistence type="predicted"/>
<protein>
    <submittedName>
        <fullName evidence="2">Helix-turn-helix protein</fullName>
    </submittedName>
</protein>
<dbReference type="EMBL" id="QKLU01000002">
    <property type="protein sequence ID" value="PYF75471.1"/>
    <property type="molecule type" value="Genomic_DNA"/>
</dbReference>
<evidence type="ECO:0000259" key="1">
    <source>
        <dbReference type="PROSITE" id="PS50943"/>
    </source>
</evidence>
<reference evidence="2 3" key="1">
    <citation type="submission" date="2018-06" db="EMBL/GenBank/DDBJ databases">
        <title>Genomic Encyclopedia of Archaeal and Bacterial Type Strains, Phase II (KMG-II): from individual species to whole genera.</title>
        <authorList>
            <person name="Goeker M."/>
        </authorList>
    </citation>
    <scope>NUCLEOTIDE SEQUENCE [LARGE SCALE GENOMIC DNA]</scope>
    <source>
        <strain evidence="2 3">DSM 27372</strain>
    </source>
</reference>
<dbReference type="OrthoDB" id="1262282at2"/>
<dbReference type="Gene3D" id="1.10.260.40">
    <property type="entry name" value="lambda repressor-like DNA-binding domains"/>
    <property type="match status" value="1"/>
</dbReference>
<name>A0A318UHH7_9SPHI</name>
<organism evidence="2 3">
    <name type="scientific">Pedobacter nutrimenti</name>
    <dbReference type="NCBI Taxonomy" id="1241337"/>
    <lineage>
        <taxon>Bacteria</taxon>
        <taxon>Pseudomonadati</taxon>
        <taxon>Bacteroidota</taxon>
        <taxon>Sphingobacteriia</taxon>
        <taxon>Sphingobacteriales</taxon>
        <taxon>Sphingobacteriaceae</taxon>
        <taxon>Pedobacter</taxon>
    </lineage>
</organism>
<dbReference type="AlphaFoldDB" id="A0A318UHH7"/>
<dbReference type="PROSITE" id="PS50943">
    <property type="entry name" value="HTH_CROC1"/>
    <property type="match status" value="1"/>
</dbReference>
<evidence type="ECO:0000313" key="3">
    <source>
        <dbReference type="Proteomes" id="UP000248198"/>
    </source>
</evidence>
<sequence>MADVSQENLAKAIFVHQPYIASLEAGNISIGLDKMEQIAAYFGVKYYHLADPEYSIPPRQVLRENIEKYIRSTQTESGYLKNESPNFTKSIDQILQGSFLIQPRSAKEIATECNRLYASGISSSRVSDILARSPRKDLVEVLKTAKGRIKRYQLKQV</sequence>
<feature type="domain" description="HTH cro/C1-type" evidence="1">
    <location>
        <begin position="5"/>
        <end position="49"/>
    </location>
</feature>
<comment type="caution">
    <text evidence="2">The sequence shown here is derived from an EMBL/GenBank/DDBJ whole genome shotgun (WGS) entry which is preliminary data.</text>
</comment>
<dbReference type="Pfam" id="PF01381">
    <property type="entry name" value="HTH_3"/>
    <property type="match status" value="1"/>
</dbReference>
<keyword evidence="3" id="KW-1185">Reference proteome</keyword>
<accession>A0A318UHH7</accession>
<dbReference type="InterPro" id="IPR010982">
    <property type="entry name" value="Lambda_DNA-bd_dom_sf"/>
</dbReference>
<evidence type="ECO:0000313" key="2">
    <source>
        <dbReference type="EMBL" id="PYF75471.1"/>
    </source>
</evidence>
<gene>
    <name evidence="2" type="ORF">B0O44_10220</name>
</gene>
<dbReference type="InterPro" id="IPR001387">
    <property type="entry name" value="Cro/C1-type_HTH"/>
</dbReference>
<dbReference type="SUPFAM" id="SSF47413">
    <property type="entry name" value="lambda repressor-like DNA-binding domains"/>
    <property type="match status" value="1"/>
</dbReference>
<dbReference type="CDD" id="cd00093">
    <property type="entry name" value="HTH_XRE"/>
    <property type="match status" value="1"/>
</dbReference>